<accession>A0A0A8YA50</accession>
<evidence type="ECO:0000313" key="1">
    <source>
        <dbReference type="EMBL" id="JAD22285.1"/>
    </source>
</evidence>
<reference evidence="1" key="1">
    <citation type="submission" date="2014-09" db="EMBL/GenBank/DDBJ databases">
        <authorList>
            <person name="Magalhaes I.L.F."/>
            <person name="Oliveira U."/>
            <person name="Santos F.R."/>
            <person name="Vidigal T.H.D.A."/>
            <person name="Brescovit A.D."/>
            <person name="Santos A.J."/>
        </authorList>
    </citation>
    <scope>NUCLEOTIDE SEQUENCE</scope>
    <source>
        <tissue evidence="1">Shoot tissue taken approximately 20 cm above the soil surface</tissue>
    </source>
</reference>
<proteinExistence type="predicted"/>
<sequence length="20" mass="2336">MILGCILLHIVTKECHFYCV</sequence>
<dbReference type="AlphaFoldDB" id="A0A0A8YA50"/>
<name>A0A0A8YA50_ARUDO</name>
<protein>
    <submittedName>
        <fullName evidence="1">Uncharacterized protein</fullName>
    </submittedName>
</protein>
<reference evidence="1" key="2">
    <citation type="journal article" date="2015" name="Data Brief">
        <title>Shoot transcriptome of the giant reed, Arundo donax.</title>
        <authorList>
            <person name="Barrero R.A."/>
            <person name="Guerrero F.D."/>
            <person name="Moolhuijzen P."/>
            <person name="Goolsby J.A."/>
            <person name="Tidwell J."/>
            <person name="Bellgard S.E."/>
            <person name="Bellgard M.I."/>
        </authorList>
    </citation>
    <scope>NUCLEOTIDE SEQUENCE</scope>
    <source>
        <tissue evidence="1">Shoot tissue taken approximately 20 cm above the soil surface</tissue>
    </source>
</reference>
<organism evidence="1">
    <name type="scientific">Arundo donax</name>
    <name type="common">Giant reed</name>
    <name type="synonym">Donax arundinaceus</name>
    <dbReference type="NCBI Taxonomy" id="35708"/>
    <lineage>
        <taxon>Eukaryota</taxon>
        <taxon>Viridiplantae</taxon>
        <taxon>Streptophyta</taxon>
        <taxon>Embryophyta</taxon>
        <taxon>Tracheophyta</taxon>
        <taxon>Spermatophyta</taxon>
        <taxon>Magnoliopsida</taxon>
        <taxon>Liliopsida</taxon>
        <taxon>Poales</taxon>
        <taxon>Poaceae</taxon>
        <taxon>PACMAD clade</taxon>
        <taxon>Arundinoideae</taxon>
        <taxon>Arundineae</taxon>
        <taxon>Arundo</taxon>
    </lineage>
</organism>
<dbReference type="EMBL" id="GBRH01275610">
    <property type="protein sequence ID" value="JAD22285.1"/>
    <property type="molecule type" value="Transcribed_RNA"/>
</dbReference>